<feature type="domain" description="Gfo/Idh/MocA-like oxidoreductase N-terminal" evidence="2">
    <location>
        <begin position="1"/>
        <end position="114"/>
    </location>
</feature>
<accession>A0A3E1NG92</accession>
<dbReference type="GO" id="GO:0016491">
    <property type="term" value="F:oxidoreductase activity"/>
    <property type="evidence" value="ECO:0007669"/>
    <property type="project" value="UniProtKB-KW"/>
</dbReference>
<reference evidence="4 5" key="1">
    <citation type="submission" date="2018-08" db="EMBL/GenBank/DDBJ databases">
        <title>Chitinophagaceae sp. K23C18032701, a novel bacterium isolated from forest soil.</title>
        <authorList>
            <person name="Wang C."/>
        </authorList>
    </citation>
    <scope>NUCLEOTIDE SEQUENCE [LARGE SCALE GENOMIC DNA]</scope>
    <source>
        <strain evidence="4 5">K23C18032701</strain>
    </source>
</reference>
<dbReference type="AlphaFoldDB" id="A0A3E1NG92"/>
<dbReference type="Gene3D" id="3.40.50.720">
    <property type="entry name" value="NAD(P)-binding Rossmann-like Domain"/>
    <property type="match status" value="1"/>
</dbReference>
<dbReference type="OrthoDB" id="9815825at2"/>
<evidence type="ECO:0000259" key="2">
    <source>
        <dbReference type="Pfam" id="PF01408"/>
    </source>
</evidence>
<dbReference type="InterPro" id="IPR050463">
    <property type="entry name" value="Gfo/Idh/MocA_oxidrdct_glycsds"/>
</dbReference>
<dbReference type="EMBL" id="QTJU01000007">
    <property type="protein sequence ID" value="RFM26834.1"/>
    <property type="molecule type" value="Genomic_DNA"/>
</dbReference>
<dbReference type="GO" id="GO:0000166">
    <property type="term" value="F:nucleotide binding"/>
    <property type="evidence" value="ECO:0007669"/>
    <property type="project" value="InterPro"/>
</dbReference>
<organism evidence="4 5">
    <name type="scientific">Deminuibacter soli</name>
    <dbReference type="NCBI Taxonomy" id="2291815"/>
    <lineage>
        <taxon>Bacteria</taxon>
        <taxon>Pseudomonadati</taxon>
        <taxon>Bacteroidota</taxon>
        <taxon>Chitinophagia</taxon>
        <taxon>Chitinophagales</taxon>
        <taxon>Chitinophagaceae</taxon>
        <taxon>Deminuibacter</taxon>
    </lineage>
</organism>
<dbReference type="RefSeq" id="WP_116848618.1">
    <property type="nucleotide sequence ID" value="NZ_QTJU01000007.1"/>
</dbReference>
<dbReference type="Pfam" id="PF01408">
    <property type="entry name" value="GFO_IDH_MocA"/>
    <property type="match status" value="1"/>
</dbReference>
<sequence>MKIAILGSGFIARFYAESLIAQRRKDIITMVYSNSEERAKVFAGDYKIPHASNDLDAAVSHPEVEVVIIALSNHLHLPAVEACAKAGKHVLCTKPLGRTASEAKKMLELVENAGIMGGYLEDLCYTPKFIKSVASVRAGAIGKVLLAKSREAHSGPHSNWFWDKALSGGGAIVDLGCHCIEIARNYIGKQHRPVAVLCWSATQVHPIDAEDNAIGLVKYDNGAIGHFEVSWCFRGGMDLRDEVQGTDGTIWINNFLRTGFEMFSLGKSAAYVAEKAETNSGWLFPVGDEVHELGYSNMFTDMFEAIEQRRDPSETFYDGYIVNAVIDAAYASAQSGKWEPVELEVWRGNTEGAQTVSHVEFDENHYLIKEEVLPSGEKVSILKNKHTNVISKTSPEYQYNAE</sequence>
<dbReference type="InterPro" id="IPR000683">
    <property type="entry name" value="Gfo/Idh/MocA-like_OxRdtase_N"/>
</dbReference>
<keyword evidence="1" id="KW-0560">Oxidoreductase</keyword>
<evidence type="ECO:0000313" key="5">
    <source>
        <dbReference type="Proteomes" id="UP000261284"/>
    </source>
</evidence>
<dbReference type="Proteomes" id="UP000261284">
    <property type="component" value="Unassembled WGS sequence"/>
</dbReference>
<comment type="caution">
    <text evidence="4">The sequence shown here is derived from an EMBL/GenBank/DDBJ whole genome shotgun (WGS) entry which is preliminary data.</text>
</comment>
<evidence type="ECO:0000259" key="3">
    <source>
        <dbReference type="Pfam" id="PF22725"/>
    </source>
</evidence>
<protein>
    <submittedName>
        <fullName evidence="4">Gfo/Idh/MocA family oxidoreductase</fullName>
    </submittedName>
</protein>
<evidence type="ECO:0000256" key="1">
    <source>
        <dbReference type="ARBA" id="ARBA00023002"/>
    </source>
</evidence>
<dbReference type="Pfam" id="PF22725">
    <property type="entry name" value="GFO_IDH_MocA_C3"/>
    <property type="match status" value="1"/>
</dbReference>
<feature type="domain" description="GFO/IDH/MocA-like oxidoreductase" evidence="3">
    <location>
        <begin position="136"/>
        <end position="250"/>
    </location>
</feature>
<dbReference type="PANTHER" id="PTHR43818:SF11">
    <property type="entry name" value="BCDNA.GH03377"/>
    <property type="match status" value="1"/>
</dbReference>
<dbReference type="SUPFAM" id="SSF51735">
    <property type="entry name" value="NAD(P)-binding Rossmann-fold domains"/>
    <property type="match status" value="1"/>
</dbReference>
<evidence type="ECO:0000313" key="4">
    <source>
        <dbReference type="EMBL" id="RFM26834.1"/>
    </source>
</evidence>
<gene>
    <name evidence="4" type="ORF">DXN05_17755</name>
</gene>
<dbReference type="InterPro" id="IPR036291">
    <property type="entry name" value="NAD(P)-bd_dom_sf"/>
</dbReference>
<proteinExistence type="predicted"/>
<dbReference type="Gene3D" id="3.30.360.10">
    <property type="entry name" value="Dihydrodipicolinate Reductase, domain 2"/>
    <property type="match status" value="1"/>
</dbReference>
<dbReference type="SUPFAM" id="SSF55347">
    <property type="entry name" value="Glyceraldehyde-3-phosphate dehydrogenase-like, C-terminal domain"/>
    <property type="match status" value="1"/>
</dbReference>
<name>A0A3E1NG92_9BACT</name>
<dbReference type="InterPro" id="IPR055170">
    <property type="entry name" value="GFO_IDH_MocA-like_dom"/>
</dbReference>
<keyword evidence="5" id="KW-1185">Reference proteome</keyword>
<dbReference type="PANTHER" id="PTHR43818">
    <property type="entry name" value="BCDNA.GH03377"/>
    <property type="match status" value="1"/>
</dbReference>